<dbReference type="Pfam" id="PF10604">
    <property type="entry name" value="Polyketide_cyc2"/>
    <property type="match status" value="1"/>
</dbReference>
<name>A0A3D9UNE6_9MICO</name>
<dbReference type="AlphaFoldDB" id="A0A3D9UNE6"/>
<dbReference type="InterPro" id="IPR019587">
    <property type="entry name" value="Polyketide_cyclase/dehydratase"/>
</dbReference>
<organism evidence="1 2">
    <name type="scientific">Calidifontibacter indicus</name>
    <dbReference type="NCBI Taxonomy" id="419650"/>
    <lineage>
        <taxon>Bacteria</taxon>
        <taxon>Bacillati</taxon>
        <taxon>Actinomycetota</taxon>
        <taxon>Actinomycetes</taxon>
        <taxon>Micrococcales</taxon>
        <taxon>Dermacoccaceae</taxon>
        <taxon>Calidifontibacter</taxon>
    </lineage>
</organism>
<evidence type="ECO:0000313" key="2">
    <source>
        <dbReference type="Proteomes" id="UP000256253"/>
    </source>
</evidence>
<dbReference type="InterPro" id="IPR023393">
    <property type="entry name" value="START-like_dom_sf"/>
</dbReference>
<keyword evidence="2" id="KW-1185">Reference proteome</keyword>
<proteinExistence type="predicted"/>
<evidence type="ECO:0000313" key="1">
    <source>
        <dbReference type="EMBL" id="REF30847.1"/>
    </source>
</evidence>
<dbReference type="SUPFAM" id="SSF55961">
    <property type="entry name" value="Bet v1-like"/>
    <property type="match status" value="1"/>
</dbReference>
<dbReference type="OrthoDB" id="191189at2"/>
<dbReference type="RefSeq" id="WP_115922778.1">
    <property type="nucleotide sequence ID" value="NZ_QTUA01000001.1"/>
</dbReference>
<dbReference type="Gene3D" id="3.30.530.20">
    <property type="match status" value="1"/>
</dbReference>
<comment type="caution">
    <text evidence="1">The sequence shown here is derived from an EMBL/GenBank/DDBJ whole genome shotgun (WGS) entry which is preliminary data.</text>
</comment>
<protein>
    <submittedName>
        <fullName evidence="1">Polyketide cyclase/dehydrase/lipid transport protein</fullName>
    </submittedName>
</protein>
<accession>A0A3D9UNE6</accession>
<dbReference type="EMBL" id="QTUA01000001">
    <property type="protein sequence ID" value="REF30847.1"/>
    <property type="molecule type" value="Genomic_DNA"/>
</dbReference>
<reference evidence="1 2" key="1">
    <citation type="submission" date="2018-08" db="EMBL/GenBank/DDBJ databases">
        <title>Sequencing the genomes of 1000 actinobacteria strains.</title>
        <authorList>
            <person name="Klenk H.-P."/>
        </authorList>
    </citation>
    <scope>NUCLEOTIDE SEQUENCE [LARGE SCALE GENOMIC DNA]</scope>
    <source>
        <strain evidence="1 2">DSM 22967</strain>
    </source>
</reference>
<dbReference type="Proteomes" id="UP000256253">
    <property type="component" value="Unassembled WGS sequence"/>
</dbReference>
<sequence>MKFPRPTAARINVSGDAAPDIVWQRYITPATWSSWSPQIRSVDYPHRTIRAGTAGMVHAIGGVRVPFRIEQVDPDERRWVWAVKPLGLSMRLVHTVEDQAAGSRTGLEVSGPPLVVHGYALASAVALHRLVRR</sequence>
<gene>
    <name evidence="1" type="ORF">DFJ65_1870</name>
</gene>